<evidence type="ECO:0000313" key="2">
    <source>
        <dbReference type="Proteomes" id="UP000001861"/>
    </source>
</evidence>
<sequence length="189" mass="20812">MNRHYDQDSASIALQEQALACGQDQLPGFHLGVRNVNDILETIHTQWIAADNTWRLLQHNQKTSGTELEAVWHLHGILVKRDLPPFTPSHVVNLKNKARFLQQGVAISGFGTAIFDKVATAIGNISAHFSRYVGVNDLLPSDIVGRGLGGTVIHASNQYLTPRSSDLNGETLDPGKDVESDRNSWFLHA</sequence>
<dbReference type="VEuPathDB" id="FungiDB:CC1G_13510"/>
<dbReference type="EMBL" id="AACS02000065">
    <property type="protein sequence ID" value="EAU80157.2"/>
    <property type="molecule type" value="Genomic_DNA"/>
</dbReference>
<name>A8PJ33_COPC7</name>
<dbReference type="KEGG" id="cci:CC1G_13510"/>
<dbReference type="RefSeq" id="XP_001841659.2">
    <property type="nucleotide sequence ID" value="XM_001841607.2"/>
</dbReference>
<proteinExistence type="predicted"/>
<reference evidence="1 2" key="1">
    <citation type="journal article" date="2010" name="Proc. Natl. Acad. Sci. U.S.A.">
        <title>Insights into evolution of multicellular fungi from the assembled chromosomes of the mushroom Coprinopsis cinerea (Coprinus cinereus).</title>
        <authorList>
            <person name="Stajich J.E."/>
            <person name="Wilke S.K."/>
            <person name="Ahren D."/>
            <person name="Au C.H."/>
            <person name="Birren B.W."/>
            <person name="Borodovsky M."/>
            <person name="Burns C."/>
            <person name="Canback B."/>
            <person name="Casselton L.A."/>
            <person name="Cheng C.K."/>
            <person name="Deng J."/>
            <person name="Dietrich F.S."/>
            <person name="Fargo D.C."/>
            <person name="Farman M.L."/>
            <person name="Gathman A.C."/>
            <person name="Goldberg J."/>
            <person name="Guigo R."/>
            <person name="Hoegger P.J."/>
            <person name="Hooker J.B."/>
            <person name="Huggins A."/>
            <person name="James T.Y."/>
            <person name="Kamada T."/>
            <person name="Kilaru S."/>
            <person name="Kodira C."/>
            <person name="Kues U."/>
            <person name="Kupfer D."/>
            <person name="Kwan H.S."/>
            <person name="Lomsadze A."/>
            <person name="Li W."/>
            <person name="Lilly W.W."/>
            <person name="Ma L.J."/>
            <person name="Mackey A.J."/>
            <person name="Manning G."/>
            <person name="Martin F."/>
            <person name="Muraguchi H."/>
            <person name="Natvig D.O."/>
            <person name="Palmerini H."/>
            <person name="Ramesh M.A."/>
            <person name="Rehmeyer C.J."/>
            <person name="Roe B.A."/>
            <person name="Shenoy N."/>
            <person name="Stanke M."/>
            <person name="Ter-Hovhannisyan V."/>
            <person name="Tunlid A."/>
            <person name="Velagapudi R."/>
            <person name="Vision T.J."/>
            <person name="Zeng Q."/>
            <person name="Zolan M.E."/>
            <person name="Pukkila P.J."/>
        </authorList>
    </citation>
    <scope>NUCLEOTIDE SEQUENCE [LARGE SCALE GENOMIC DNA]</scope>
    <source>
        <strain evidence="2">Okayama-7 / 130 / ATCC MYA-4618 / FGSC 9003</strain>
    </source>
</reference>
<organism evidence="1 2">
    <name type="scientific">Coprinopsis cinerea (strain Okayama-7 / 130 / ATCC MYA-4618 / FGSC 9003)</name>
    <name type="common">Inky cap fungus</name>
    <name type="synonym">Hormographiella aspergillata</name>
    <dbReference type="NCBI Taxonomy" id="240176"/>
    <lineage>
        <taxon>Eukaryota</taxon>
        <taxon>Fungi</taxon>
        <taxon>Dikarya</taxon>
        <taxon>Basidiomycota</taxon>
        <taxon>Agaricomycotina</taxon>
        <taxon>Agaricomycetes</taxon>
        <taxon>Agaricomycetidae</taxon>
        <taxon>Agaricales</taxon>
        <taxon>Agaricineae</taxon>
        <taxon>Psathyrellaceae</taxon>
        <taxon>Coprinopsis</taxon>
    </lineage>
</organism>
<dbReference type="GeneID" id="6018366"/>
<keyword evidence="2" id="KW-1185">Reference proteome</keyword>
<gene>
    <name evidence="1" type="ORF">CC1G_13510</name>
</gene>
<evidence type="ECO:0000313" key="1">
    <source>
        <dbReference type="EMBL" id="EAU80157.2"/>
    </source>
</evidence>
<dbReference type="AlphaFoldDB" id="A8PJ33"/>
<dbReference type="OrthoDB" id="3269456at2759"/>
<accession>A8PJ33</accession>
<comment type="caution">
    <text evidence="1">The sequence shown here is derived from an EMBL/GenBank/DDBJ whole genome shotgun (WGS) entry which is preliminary data.</text>
</comment>
<dbReference type="Proteomes" id="UP000001861">
    <property type="component" value="Unassembled WGS sequence"/>
</dbReference>
<dbReference type="HOGENOM" id="CLU_1434382_0_0_1"/>
<protein>
    <submittedName>
        <fullName evidence="1">Uncharacterized protein</fullName>
    </submittedName>
</protein>
<dbReference type="InParanoid" id="A8PJ33"/>